<evidence type="ECO:0000313" key="1">
    <source>
        <dbReference type="EMBL" id="KKL56136.1"/>
    </source>
</evidence>
<accession>A0A0F9DQR3</accession>
<organism evidence="1">
    <name type="scientific">marine sediment metagenome</name>
    <dbReference type="NCBI Taxonomy" id="412755"/>
    <lineage>
        <taxon>unclassified sequences</taxon>
        <taxon>metagenomes</taxon>
        <taxon>ecological metagenomes</taxon>
    </lineage>
</organism>
<dbReference type="EMBL" id="LAZR01030599">
    <property type="protein sequence ID" value="KKL56136.1"/>
    <property type="molecule type" value="Genomic_DNA"/>
</dbReference>
<dbReference type="AlphaFoldDB" id="A0A0F9DQR3"/>
<gene>
    <name evidence="1" type="ORF">LCGC14_2248430</name>
</gene>
<comment type="caution">
    <text evidence="1">The sequence shown here is derived from an EMBL/GenBank/DDBJ whole genome shotgun (WGS) entry which is preliminary data.</text>
</comment>
<protein>
    <submittedName>
        <fullName evidence="1">Uncharacterized protein</fullName>
    </submittedName>
</protein>
<name>A0A0F9DQR3_9ZZZZ</name>
<sequence length="128" mass="14762">MKKHFVTFYSPGTFVAEQSTKDIDSWDVDAAQKMAENVKERHGAIPYAFQFSTRTRGADDLDSHVSERSPMYFVNCRIETLAEVEERNDPKERILRSNMRNNGYDRIAITTKGWKWTQPVGADDMVLP</sequence>
<reference evidence="1" key="1">
    <citation type="journal article" date="2015" name="Nature">
        <title>Complex archaea that bridge the gap between prokaryotes and eukaryotes.</title>
        <authorList>
            <person name="Spang A."/>
            <person name="Saw J.H."/>
            <person name="Jorgensen S.L."/>
            <person name="Zaremba-Niedzwiedzka K."/>
            <person name="Martijn J."/>
            <person name="Lind A.E."/>
            <person name="van Eijk R."/>
            <person name="Schleper C."/>
            <person name="Guy L."/>
            <person name="Ettema T.J."/>
        </authorList>
    </citation>
    <scope>NUCLEOTIDE SEQUENCE</scope>
</reference>
<proteinExistence type="predicted"/>